<evidence type="ECO:0000256" key="4">
    <source>
        <dbReference type="ARBA" id="ARBA00023034"/>
    </source>
</evidence>
<evidence type="ECO:0000256" key="6">
    <source>
        <dbReference type="ARBA" id="ARBA00025799"/>
    </source>
</evidence>
<dbReference type="InterPro" id="IPR045176">
    <property type="entry name" value="Got1"/>
</dbReference>
<keyword evidence="2 7" id="KW-0812">Transmembrane</keyword>
<evidence type="ECO:0000256" key="3">
    <source>
        <dbReference type="ARBA" id="ARBA00022989"/>
    </source>
</evidence>
<feature type="transmembrane region" description="Helical" evidence="7">
    <location>
        <begin position="57"/>
        <end position="79"/>
    </location>
</feature>
<keyword evidence="9" id="KW-1185">Reference proteome</keyword>
<dbReference type="GO" id="GO:0005829">
    <property type="term" value="C:cytosol"/>
    <property type="evidence" value="ECO:0007669"/>
    <property type="project" value="GOC"/>
</dbReference>
<reference evidence="8" key="1">
    <citation type="submission" date="2022-02" db="EMBL/GenBank/DDBJ databases">
        <authorList>
            <person name="King R."/>
        </authorList>
    </citation>
    <scope>NUCLEOTIDE SEQUENCE</scope>
</reference>
<dbReference type="Pfam" id="PF04178">
    <property type="entry name" value="Got1"/>
    <property type="match status" value="1"/>
</dbReference>
<organism evidence="8 9">
    <name type="scientific">Spodoptera littoralis</name>
    <name type="common">Egyptian cotton leafworm</name>
    <dbReference type="NCBI Taxonomy" id="7109"/>
    <lineage>
        <taxon>Eukaryota</taxon>
        <taxon>Metazoa</taxon>
        <taxon>Ecdysozoa</taxon>
        <taxon>Arthropoda</taxon>
        <taxon>Hexapoda</taxon>
        <taxon>Insecta</taxon>
        <taxon>Pterygota</taxon>
        <taxon>Neoptera</taxon>
        <taxon>Endopterygota</taxon>
        <taxon>Lepidoptera</taxon>
        <taxon>Glossata</taxon>
        <taxon>Ditrysia</taxon>
        <taxon>Noctuoidea</taxon>
        <taxon>Noctuidae</taxon>
        <taxon>Amphipyrinae</taxon>
        <taxon>Spodoptera</taxon>
    </lineage>
</organism>
<sequence length="103" mass="11621">MGCLDRIYTTASQKTDVKQQHNTCVVFRRILFISGLACVIGLQRTFFFFFQRHKIKASVAFFGGITIVLMGWPMIGMIAEIYGFLLLFSCEFPKDGASPRISA</sequence>
<dbReference type="GO" id="GO:0000139">
    <property type="term" value="C:Golgi membrane"/>
    <property type="evidence" value="ECO:0007669"/>
    <property type="project" value="UniProtKB-SubCell"/>
</dbReference>
<keyword evidence="5 7" id="KW-0472">Membrane</keyword>
<keyword evidence="4" id="KW-0333">Golgi apparatus</keyword>
<dbReference type="EMBL" id="LR824558">
    <property type="protein sequence ID" value="CAH1642503.1"/>
    <property type="molecule type" value="Genomic_DNA"/>
</dbReference>
<comment type="similarity">
    <text evidence="6">Belongs to the GOT1 family.</text>
</comment>
<comment type="subcellular location">
    <subcellularLocation>
        <location evidence="1">Golgi apparatus membrane</location>
        <topology evidence="1">Multi-pass membrane protein</topology>
    </subcellularLocation>
</comment>
<dbReference type="GO" id="GO:0042147">
    <property type="term" value="P:retrograde transport, endosome to Golgi"/>
    <property type="evidence" value="ECO:0007669"/>
    <property type="project" value="InterPro"/>
</dbReference>
<feature type="transmembrane region" description="Helical" evidence="7">
    <location>
        <begin position="30"/>
        <end position="50"/>
    </location>
</feature>
<name>A0A9P0I7H8_SPOLI</name>
<gene>
    <name evidence="8" type="ORF">SPLIT_LOCUS7859</name>
</gene>
<dbReference type="PANTHER" id="PTHR21493:SF9">
    <property type="entry name" value="GOLGI TRANSPORT PROTEIN 1-RELATED"/>
    <property type="match status" value="1"/>
</dbReference>
<evidence type="ECO:0000313" key="8">
    <source>
        <dbReference type="EMBL" id="CAH1642503.1"/>
    </source>
</evidence>
<evidence type="ECO:0000256" key="7">
    <source>
        <dbReference type="SAM" id="Phobius"/>
    </source>
</evidence>
<dbReference type="InterPro" id="IPR007305">
    <property type="entry name" value="Vesicle_transpt_Got1/SFT2"/>
</dbReference>
<evidence type="ECO:0008006" key="10">
    <source>
        <dbReference type="Google" id="ProtNLM"/>
    </source>
</evidence>
<dbReference type="GO" id="GO:0006888">
    <property type="term" value="P:endoplasmic reticulum to Golgi vesicle-mediated transport"/>
    <property type="evidence" value="ECO:0007669"/>
    <property type="project" value="InterPro"/>
</dbReference>
<proteinExistence type="inferred from homology"/>
<keyword evidence="3 7" id="KW-1133">Transmembrane helix</keyword>
<evidence type="ECO:0000256" key="5">
    <source>
        <dbReference type="ARBA" id="ARBA00023136"/>
    </source>
</evidence>
<protein>
    <recommendedName>
        <fullName evidence="10">Vesicle transport protein</fullName>
    </recommendedName>
</protein>
<evidence type="ECO:0000256" key="2">
    <source>
        <dbReference type="ARBA" id="ARBA00022692"/>
    </source>
</evidence>
<accession>A0A9P0I7H8</accession>
<dbReference type="Proteomes" id="UP001153321">
    <property type="component" value="Chromosome 27"/>
</dbReference>
<dbReference type="PANTHER" id="PTHR21493">
    <property type="entry name" value="CGI-141-RELATED/LIPASE CONTAINING PROTEIN"/>
    <property type="match status" value="1"/>
</dbReference>
<dbReference type="GO" id="GO:0005783">
    <property type="term" value="C:endoplasmic reticulum"/>
    <property type="evidence" value="ECO:0007669"/>
    <property type="project" value="TreeGrafter"/>
</dbReference>
<evidence type="ECO:0000313" key="9">
    <source>
        <dbReference type="Proteomes" id="UP001153321"/>
    </source>
</evidence>
<evidence type="ECO:0000256" key="1">
    <source>
        <dbReference type="ARBA" id="ARBA00004653"/>
    </source>
</evidence>
<dbReference type="AlphaFoldDB" id="A0A9P0I7H8"/>